<name>E6QHC7_9ZZZZ</name>
<proteinExistence type="predicted"/>
<protein>
    <submittedName>
        <fullName evidence="1">Uncharacterized protein</fullName>
    </submittedName>
</protein>
<sequence>MGTEIKERVLPLKEFVNWDDQPLELRRALDDPLRMPMSAVVARLVEIFGARLVAVMGRVKDTRSVRYWQDGEKLPDEGDRLRLALQIASYMLAAGEHADVVAAWFQGMNSHLRKYESATLTIADAPLPDAQRAVMAAAQAFLAG</sequence>
<dbReference type="AlphaFoldDB" id="E6QHC7"/>
<accession>E6QHC7</accession>
<gene>
    <name evidence="1" type="ORF">CARN6_2746</name>
</gene>
<organism evidence="1">
    <name type="scientific">mine drainage metagenome</name>
    <dbReference type="NCBI Taxonomy" id="410659"/>
    <lineage>
        <taxon>unclassified sequences</taxon>
        <taxon>metagenomes</taxon>
        <taxon>ecological metagenomes</taxon>
    </lineage>
</organism>
<reference evidence="1" key="1">
    <citation type="submission" date="2009-10" db="EMBL/GenBank/DDBJ databases">
        <title>Diversity of trophic interactions inside an arsenic-rich microbial ecosystem.</title>
        <authorList>
            <person name="Bertin P.N."/>
            <person name="Heinrich-Salmeron A."/>
            <person name="Pelletier E."/>
            <person name="Goulhen-Chollet F."/>
            <person name="Arsene-Ploetze F."/>
            <person name="Gallien S."/>
            <person name="Calteau A."/>
            <person name="Vallenet D."/>
            <person name="Casiot C."/>
            <person name="Chane-Woon-Ming B."/>
            <person name="Giloteaux L."/>
            <person name="Barakat M."/>
            <person name="Bonnefoy V."/>
            <person name="Bruneel O."/>
            <person name="Chandler M."/>
            <person name="Cleiss J."/>
            <person name="Duran R."/>
            <person name="Elbaz-Poulichet F."/>
            <person name="Fonknechten N."/>
            <person name="Lauga B."/>
            <person name="Mornico D."/>
            <person name="Ortet P."/>
            <person name="Schaeffer C."/>
            <person name="Siguier P."/>
            <person name="Alexander Thil Smith A."/>
            <person name="Van Dorsselaer A."/>
            <person name="Weissenbach J."/>
            <person name="Medigue C."/>
            <person name="Le Paslier D."/>
        </authorList>
    </citation>
    <scope>NUCLEOTIDE SEQUENCE</scope>
</reference>
<dbReference type="EMBL" id="CABQ01000002">
    <property type="protein sequence ID" value="CBI06641.1"/>
    <property type="molecule type" value="Genomic_DNA"/>
</dbReference>
<evidence type="ECO:0000313" key="1">
    <source>
        <dbReference type="EMBL" id="CBI06641.1"/>
    </source>
</evidence>
<comment type="caution">
    <text evidence="1">The sequence shown here is derived from an EMBL/GenBank/DDBJ whole genome shotgun (WGS) entry which is preliminary data.</text>
</comment>